<feature type="transmembrane region" description="Helical" evidence="4">
    <location>
        <begin position="57"/>
        <end position="81"/>
    </location>
</feature>
<keyword evidence="6" id="KW-1185">Reference proteome</keyword>
<dbReference type="SUPFAM" id="SSF117281">
    <property type="entry name" value="Kelch motif"/>
    <property type="match status" value="1"/>
</dbReference>
<dbReference type="InterPro" id="IPR015915">
    <property type="entry name" value="Kelch-typ_b-propeller"/>
</dbReference>
<organism evidence="5 6">
    <name type="scientific">Aspergillus pseudonomiae</name>
    <dbReference type="NCBI Taxonomy" id="1506151"/>
    <lineage>
        <taxon>Eukaryota</taxon>
        <taxon>Fungi</taxon>
        <taxon>Dikarya</taxon>
        <taxon>Ascomycota</taxon>
        <taxon>Pezizomycotina</taxon>
        <taxon>Eurotiomycetes</taxon>
        <taxon>Eurotiomycetidae</taxon>
        <taxon>Eurotiales</taxon>
        <taxon>Aspergillaceae</taxon>
        <taxon>Aspergillus</taxon>
        <taxon>Aspergillus subgen. Circumdati</taxon>
    </lineage>
</organism>
<protein>
    <recommendedName>
        <fullName evidence="7">Kelch repeat protein</fullName>
    </recommendedName>
</protein>
<dbReference type="Proteomes" id="UP000325579">
    <property type="component" value="Unassembled WGS sequence"/>
</dbReference>
<feature type="compositionally biased region" description="Low complexity" evidence="3">
    <location>
        <begin position="89"/>
        <end position="117"/>
    </location>
</feature>
<feature type="transmembrane region" description="Helical" evidence="4">
    <location>
        <begin position="588"/>
        <end position="611"/>
    </location>
</feature>
<feature type="compositionally biased region" description="Basic and acidic residues" evidence="3">
    <location>
        <begin position="645"/>
        <end position="654"/>
    </location>
</feature>
<gene>
    <name evidence="5" type="ORF">BDV37DRAFT_270573</name>
</gene>
<evidence type="ECO:0000313" key="6">
    <source>
        <dbReference type="Proteomes" id="UP000325579"/>
    </source>
</evidence>
<dbReference type="PANTHER" id="PTHR47435">
    <property type="entry name" value="KELCH REPEAT PROTEIN (AFU_ORTHOLOGUE AFUA_5G12780)"/>
    <property type="match status" value="1"/>
</dbReference>
<keyword evidence="1" id="KW-0677">Repeat</keyword>
<feature type="region of interest" description="Disordered" evidence="3">
    <location>
        <begin position="89"/>
        <end position="118"/>
    </location>
</feature>
<proteinExistence type="predicted"/>
<keyword evidence="2" id="KW-0408">Iron</keyword>
<dbReference type="GeneID" id="43669272"/>
<keyword evidence="4" id="KW-0472">Membrane</keyword>
<feature type="region of interest" description="Disordered" evidence="3">
    <location>
        <begin position="565"/>
        <end position="584"/>
    </location>
</feature>
<dbReference type="RefSeq" id="XP_031942898.1">
    <property type="nucleotide sequence ID" value="XM_032084581.1"/>
</dbReference>
<dbReference type="Gene3D" id="2.120.10.80">
    <property type="entry name" value="Kelch-type beta propeller"/>
    <property type="match status" value="1"/>
</dbReference>
<keyword evidence="4" id="KW-1133">Transmembrane helix</keyword>
<dbReference type="OrthoDB" id="10251809at2759"/>
<evidence type="ECO:0000256" key="1">
    <source>
        <dbReference type="ARBA" id="ARBA00022737"/>
    </source>
</evidence>
<dbReference type="EMBL" id="ML736759">
    <property type="protein sequence ID" value="KAE8405579.1"/>
    <property type="molecule type" value="Genomic_DNA"/>
</dbReference>
<dbReference type="GO" id="GO:0019760">
    <property type="term" value="P:glucosinolate metabolic process"/>
    <property type="evidence" value="ECO:0007669"/>
    <property type="project" value="UniProtKB-ARBA"/>
</dbReference>
<name>A0A5N7DH99_9EURO</name>
<accession>A0A5N7DH99</accession>
<evidence type="ECO:0000256" key="4">
    <source>
        <dbReference type="SAM" id="Phobius"/>
    </source>
</evidence>
<dbReference type="AlphaFoldDB" id="A0A5N7DH99"/>
<evidence type="ECO:0000313" key="5">
    <source>
        <dbReference type="EMBL" id="KAE8405579.1"/>
    </source>
</evidence>
<reference evidence="5 6" key="1">
    <citation type="submission" date="2019-04" db="EMBL/GenBank/DDBJ databases">
        <authorList>
            <consortium name="DOE Joint Genome Institute"/>
            <person name="Mondo S."/>
            <person name="Kjaerbolling I."/>
            <person name="Vesth T."/>
            <person name="Frisvad J.C."/>
            <person name="Nybo J.L."/>
            <person name="Theobald S."/>
            <person name="Kildgaard S."/>
            <person name="Isbrandt T."/>
            <person name="Kuo A."/>
            <person name="Sato A."/>
            <person name="Lyhne E.K."/>
            <person name="Kogle M.E."/>
            <person name="Wiebenga A."/>
            <person name="Kun R.S."/>
            <person name="Lubbers R.J."/>
            <person name="Makela M.R."/>
            <person name="Barry K."/>
            <person name="Chovatia M."/>
            <person name="Clum A."/>
            <person name="Daum C."/>
            <person name="Haridas S."/>
            <person name="He G."/>
            <person name="LaButti K."/>
            <person name="Lipzen A."/>
            <person name="Riley R."/>
            <person name="Salamov A."/>
            <person name="Simmons B.A."/>
            <person name="Magnuson J.K."/>
            <person name="Henrissat B."/>
            <person name="Mortensen U.H."/>
            <person name="Larsen T.O."/>
            <person name="Devries R.P."/>
            <person name="Grigoriev I.V."/>
            <person name="Machida M."/>
            <person name="Baker S.E."/>
            <person name="Andersen M.R."/>
            <person name="Cantor M.N."/>
            <person name="Hua S.X."/>
        </authorList>
    </citation>
    <scope>NUCLEOTIDE SEQUENCE [LARGE SCALE GENOMIC DNA]</scope>
    <source>
        <strain evidence="5 6">CBS 119388</strain>
    </source>
</reference>
<keyword evidence="4" id="KW-0812">Transmembrane</keyword>
<sequence length="690" mass="73919">MSDSFKEVAQIHGIEVVQAGLEPVPNQNNPHHVIVPVLANESVPRENRICGVRKMTFWLAVAVAALVAVVIALAVGLGVGLTSITSTPSASLFPPSSSSSTSSVSSTSTSGPSPTSTALFDKSTNYTCPDANNTEVRNVSGGSGSSSYYIFCDADISSSSKKDLSSSVQSSFADCLALCNSMNNYQGRTDVGCTYNFEGTGSQDKGTCWCLSDNYLVQLDLSSSFSTDDGAKYKMSLVDGAVPKIKDQAMWSDKDNTTLFTYGGRGVDDTSVDQGLWTYTIADGSWKLQQTSIKPVRLQGGAYVDAPQIQAAYWVGGYQDSDTTPAITDKTVDYATGMIQFNTTTGTFTQFDAPFTPVQQGALVYLPVGEKGILVFVGGEVPSIQNGINATLTPNPWNHAWVYDIAGNKWYNQTTSGSVASRTQFCAVVEQDLSTSSYQIYVIGGADYESKKSLTDVSYLSIPSFKWFQAGPLNKPRMTHVCQAYGRQIFGVGGRLAWADDADAGCYDTPAFIYDAQSEVIRAQFDPGLSAYSVPSATADDIKSSPYPSAWADPALKSLFVQKATTNSTDTQPNPSSETDGSSTHTGALIGGVVGGVAGAAIILAIVFFILRKRRRDYQKQPQGEKWFENRPAISRVGGELPAEEPQRELDARSNTRSTVNGIKKGFAYSRGEIILFIIGLANFRSAGDK</sequence>
<dbReference type="PANTHER" id="PTHR47435:SF4">
    <property type="entry name" value="KELCH REPEAT PROTEIN (AFU_ORTHOLOGUE AFUA_5G12780)"/>
    <property type="match status" value="1"/>
</dbReference>
<evidence type="ECO:0000256" key="3">
    <source>
        <dbReference type="SAM" id="MobiDB-lite"/>
    </source>
</evidence>
<feature type="region of interest" description="Disordered" evidence="3">
    <location>
        <begin position="638"/>
        <end position="657"/>
    </location>
</feature>
<evidence type="ECO:0008006" key="7">
    <source>
        <dbReference type="Google" id="ProtNLM"/>
    </source>
</evidence>
<evidence type="ECO:0000256" key="2">
    <source>
        <dbReference type="ARBA" id="ARBA00023004"/>
    </source>
</evidence>